<dbReference type="AlphaFoldDB" id="A0A2T3ISB5"/>
<keyword evidence="2" id="KW-1185">Reference proteome</keyword>
<gene>
    <name evidence="1" type="ORF">C9I99_21960</name>
</gene>
<dbReference type="OrthoDB" id="5915262at2"/>
<comment type="caution">
    <text evidence="1">The sequence shown here is derived from an EMBL/GenBank/DDBJ whole genome shotgun (WGS) entry which is preliminary data.</text>
</comment>
<dbReference type="PROSITE" id="PS51257">
    <property type="entry name" value="PROKAR_LIPOPROTEIN"/>
    <property type="match status" value="1"/>
</dbReference>
<dbReference type="RefSeq" id="WP_107350979.1">
    <property type="nucleotide sequence ID" value="NZ_PYMH01000014.1"/>
</dbReference>
<sequence length="233" mass="26469">MKRLLTFLTLSLLAGCASNPTVPENNITPVLTHAGGQSLGDSTSIYWFTSQQNRPVSLADRVMAGDDGDFRTDYRWRDGKLREIKREGTQFDEQQIKPFSLHVRYDTLGNAVFQRYTLGDELIPLSEAQLQQLVQEAKHGTDVVKQQRKDDQSLVQGFWRQGQFYRCVDERQLKVNFSPELPDYVQQQLLERQQAGYMAVIGQVRRGTLTANTLLMLTENQSACLTAPVLLTN</sequence>
<dbReference type="InterPro" id="IPR016872">
    <property type="entry name" value="UCP028160"/>
</dbReference>
<protein>
    <submittedName>
        <fullName evidence="1">DUF1481 domain-containing protein</fullName>
    </submittedName>
</protein>
<evidence type="ECO:0000313" key="2">
    <source>
        <dbReference type="Proteomes" id="UP000241222"/>
    </source>
</evidence>
<dbReference type="Proteomes" id="UP000241222">
    <property type="component" value="Unassembled WGS sequence"/>
</dbReference>
<accession>A0A2T3ISB5</accession>
<organism evidence="1 2">
    <name type="scientific">Photobacterium lutimaris</name>
    <dbReference type="NCBI Taxonomy" id="388278"/>
    <lineage>
        <taxon>Bacteria</taxon>
        <taxon>Pseudomonadati</taxon>
        <taxon>Pseudomonadota</taxon>
        <taxon>Gammaproteobacteria</taxon>
        <taxon>Vibrionales</taxon>
        <taxon>Vibrionaceae</taxon>
        <taxon>Photobacterium</taxon>
    </lineage>
</organism>
<dbReference type="PIRSF" id="PIRSF028160">
    <property type="entry name" value="UCP028160"/>
    <property type="match status" value="1"/>
</dbReference>
<dbReference type="EMBL" id="PYMH01000014">
    <property type="protein sequence ID" value="PSU31246.1"/>
    <property type="molecule type" value="Genomic_DNA"/>
</dbReference>
<proteinExistence type="predicted"/>
<dbReference type="InterPro" id="IPR010858">
    <property type="entry name" value="DUF1481"/>
</dbReference>
<evidence type="ECO:0000313" key="1">
    <source>
        <dbReference type="EMBL" id="PSU31246.1"/>
    </source>
</evidence>
<name>A0A2T3ISB5_9GAMM</name>
<reference evidence="1 2" key="1">
    <citation type="submission" date="2018-03" db="EMBL/GenBank/DDBJ databases">
        <title>Whole genome sequencing of Histamine producing bacteria.</title>
        <authorList>
            <person name="Butler K."/>
        </authorList>
    </citation>
    <scope>NUCLEOTIDE SEQUENCE [LARGE SCALE GENOMIC DNA]</scope>
    <source>
        <strain evidence="1 2">JCM 13586</strain>
    </source>
</reference>
<dbReference type="Pfam" id="PF07356">
    <property type="entry name" value="DUF1481"/>
    <property type="match status" value="1"/>
</dbReference>